<dbReference type="Gene3D" id="3.40.50.2300">
    <property type="match status" value="1"/>
</dbReference>
<dbReference type="SUPFAM" id="SSF52172">
    <property type="entry name" value="CheY-like"/>
    <property type="match status" value="1"/>
</dbReference>
<feature type="domain" description="Response regulatory" evidence="8">
    <location>
        <begin position="2"/>
        <end position="113"/>
    </location>
</feature>
<evidence type="ECO:0000256" key="7">
    <source>
        <dbReference type="PROSITE-ProRule" id="PRU01091"/>
    </source>
</evidence>
<dbReference type="SMART" id="SM00448">
    <property type="entry name" value="REC"/>
    <property type="match status" value="1"/>
</dbReference>
<feature type="DNA-binding region" description="OmpR/PhoB-type" evidence="7">
    <location>
        <begin position="124"/>
        <end position="218"/>
    </location>
</feature>
<keyword evidence="4 7" id="KW-0238">DNA-binding</keyword>
<reference evidence="10" key="1">
    <citation type="submission" date="2020-04" db="EMBL/GenBank/DDBJ databases">
        <authorList>
            <person name="Zhang T."/>
        </authorList>
    </citation>
    <scope>NUCLEOTIDE SEQUENCE</scope>
    <source>
        <strain evidence="10">HKST-UBA80</strain>
    </source>
</reference>
<dbReference type="InterPro" id="IPR016032">
    <property type="entry name" value="Sig_transdc_resp-reg_C-effctor"/>
</dbReference>
<dbReference type="PROSITE" id="PS50110">
    <property type="entry name" value="RESPONSE_REGULATORY"/>
    <property type="match status" value="1"/>
</dbReference>
<dbReference type="Pfam" id="PF00072">
    <property type="entry name" value="Response_reg"/>
    <property type="match status" value="1"/>
</dbReference>
<dbReference type="SMART" id="SM00862">
    <property type="entry name" value="Trans_reg_C"/>
    <property type="match status" value="1"/>
</dbReference>
<dbReference type="GO" id="GO:0032993">
    <property type="term" value="C:protein-DNA complex"/>
    <property type="evidence" value="ECO:0007669"/>
    <property type="project" value="TreeGrafter"/>
</dbReference>
<organism evidence="10 11">
    <name type="scientific">candidate division WWE3 bacterium</name>
    <dbReference type="NCBI Taxonomy" id="2053526"/>
    <lineage>
        <taxon>Bacteria</taxon>
        <taxon>Katanobacteria</taxon>
    </lineage>
</organism>
<dbReference type="PROSITE" id="PS51755">
    <property type="entry name" value="OMPR_PHOB"/>
    <property type="match status" value="1"/>
</dbReference>
<dbReference type="Proteomes" id="UP000714817">
    <property type="component" value="Unassembled WGS sequence"/>
</dbReference>
<protein>
    <submittedName>
        <fullName evidence="10">Response regulator transcription factor</fullName>
    </submittedName>
</protein>
<accession>A0A955E117</accession>
<dbReference type="EMBL" id="JAGQNY010000012">
    <property type="protein sequence ID" value="MCA9302352.1"/>
    <property type="molecule type" value="Genomic_DNA"/>
</dbReference>
<dbReference type="InterPro" id="IPR001789">
    <property type="entry name" value="Sig_transdc_resp-reg_receiver"/>
</dbReference>
<dbReference type="GO" id="GO:0000976">
    <property type="term" value="F:transcription cis-regulatory region binding"/>
    <property type="evidence" value="ECO:0007669"/>
    <property type="project" value="TreeGrafter"/>
</dbReference>
<evidence type="ECO:0000259" key="9">
    <source>
        <dbReference type="PROSITE" id="PS51755"/>
    </source>
</evidence>
<proteinExistence type="predicted"/>
<evidence type="ECO:0000256" key="6">
    <source>
        <dbReference type="PROSITE-ProRule" id="PRU00169"/>
    </source>
</evidence>
<dbReference type="InterPro" id="IPR039420">
    <property type="entry name" value="WalR-like"/>
</dbReference>
<dbReference type="PANTHER" id="PTHR48111">
    <property type="entry name" value="REGULATOR OF RPOS"/>
    <property type="match status" value="1"/>
</dbReference>
<keyword evidence="3" id="KW-0805">Transcription regulation</keyword>
<dbReference type="GO" id="GO:0006355">
    <property type="term" value="P:regulation of DNA-templated transcription"/>
    <property type="evidence" value="ECO:0007669"/>
    <property type="project" value="InterPro"/>
</dbReference>
<dbReference type="GO" id="GO:0005829">
    <property type="term" value="C:cytosol"/>
    <property type="evidence" value="ECO:0007669"/>
    <property type="project" value="TreeGrafter"/>
</dbReference>
<sequence length="218" mass="25079">MRGLIVEDEKQLGESIESHFKGFADCILLTSSPNNFDYIQFDFFILDIKLGNSYNEGFFLCQHIRKISPAPIIIISSRFSLKDKLKAFDLGANDYLVKPFNIVELVARIKMFLAYRAQSKGTTDTIIETNKLIINKDARIAVYNNRNITLSKKEFDLLLYLAENSERVLSRENITKEVWDEETDLNSNVVDVYINRLRKSTSKDLIKTVYKVGYALNA</sequence>
<keyword evidence="2" id="KW-0902">Two-component regulatory system</keyword>
<dbReference type="Gene3D" id="1.10.10.10">
    <property type="entry name" value="Winged helix-like DNA-binding domain superfamily/Winged helix DNA-binding domain"/>
    <property type="match status" value="1"/>
</dbReference>
<feature type="domain" description="OmpR/PhoB-type" evidence="9">
    <location>
        <begin position="124"/>
        <end position="218"/>
    </location>
</feature>
<keyword evidence="5" id="KW-0804">Transcription</keyword>
<name>A0A955E117_UNCKA</name>
<evidence type="ECO:0000256" key="4">
    <source>
        <dbReference type="ARBA" id="ARBA00023125"/>
    </source>
</evidence>
<dbReference type="CDD" id="cd00383">
    <property type="entry name" value="trans_reg_C"/>
    <property type="match status" value="1"/>
</dbReference>
<dbReference type="SUPFAM" id="SSF46894">
    <property type="entry name" value="C-terminal effector domain of the bipartite response regulators"/>
    <property type="match status" value="1"/>
</dbReference>
<evidence type="ECO:0000313" key="11">
    <source>
        <dbReference type="Proteomes" id="UP000714817"/>
    </source>
</evidence>
<dbReference type="InterPro" id="IPR036388">
    <property type="entry name" value="WH-like_DNA-bd_sf"/>
</dbReference>
<dbReference type="InterPro" id="IPR001867">
    <property type="entry name" value="OmpR/PhoB-type_DNA-bd"/>
</dbReference>
<evidence type="ECO:0000256" key="5">
    <source>
        <dbReference type="ARBA" id="ARBA00023163"/>
    </source>
</evidence>
<evidence type="ECO:0000313" key="10">
    <source>
        <dbReference type="EMBL" id="MCA9302352.1"/>
    </source>
</evidence>
<evidence type="ECO:0000256" key="1">
    <source>
        <dbReference type="ARBA" id="ARBA00022553"/>
    </source>
</evidence>
<dbReference type="GO" id="GO:0000156">
    <property type="term" value="F:phosphorelay response regulator activity"/>
    <property type="evidence" value="ECO:0007669"/>
    <property type="project" value="TreeGrafter"/>
</dbReference>
<reference evidence="10" key="2">
    <citation type="journal article" date="2021" name="Microbiome">
        <title>Successional dynamics and alternative stable states in a saline activated sludge microbial community over 9 years.</title>
        <authorList>
            <person name="Wang Y."/>
            <person name="Ye J."/>
            <person name="Ju F."/>
            <person name="Liu L."/>
            <person name="Boyd J.A."/>
            <person name="Deng Y."/>
            <person name="Parks D.H."/>
            <person name="Jiang X."/>
            <person name="Yin X."/>
            <person name="Woodcroft B.J."/>
            <person name="Tyson G.W."/>
            <person name="Hugenholtz P."/>
            <person name="Polz M.F."/>
            <person name="Zhang T."/>
        </authorList>
    </citation>
    <scope>NUCLEOTIDE SEQUENCE</scope>
    <source>
        <strain evidence="10">HKST-UBA80</strain>
    </source>
</reference>
<dbReference type="Pfam" id="PF00486">
    <property type="entry name" value="Trans_reg_C"/>
    <property type="match status" value="1"/>
</dbReference>
<evidence type="ECO:0000259" key="8">
    <source>
        <dbReference type="PROSITE" id="PS50110"/>
    </source>
</evidence>
<evidence type="ECO:0000256" key="3">
    <source>
        <dbReference type="ARBA" id="ARBA00023015"/>
    </source>
</evidence>
<evidence type="ECO:0000256" key="2">
    <source>
        <dbReference type="ARBA" id="ARBA00023012"/>
    </source>
</evidence>
<dbReference type="InterPro" id="IPR011006">
    <property type="entry name" value="CheY-like_superfamily"/>
</dbReference>
<keyword evidence="1 6" id="KW-0597">Phosphoprotein</keyword>
<feature type="modified residue" description="4-aspartylphosphate" evidence="6">
    <location>
        <position position="47"/>
    </location>
</feature>
<gene>
    <name evidence="10" type="ORF">KDA10_03290</name>
</gene>
<comment type="caution">
    <text evidence="10">The sequence shown here is derived from an EMBL/GenBank/DDBJ whole genome shotgun (WGS) entry which is preliminary data.</text>
</comment>
<dbReference type="AlphaFoldDB" id="A0A955E117"/>
<dbReference type="PANTHER" id="PTHR48111:SF22">
    <property type="entry name" value="REGULATOR OF RPOS"/>
    <property type="match status" value="1"/>
</dbReference>